<dbReference type="RefSeq" id="WP_142603788.1">
    <property type="nucleotide sequence ID" value="NZ_FXSZ01000005.1"/>
</dbReference>
<protein>
    <submittedName>
        <fullName evidence="2">Exodeoxyribonuclease-5</fullName>
    </submittedName>
</protein>
<evidence type="ECO:0000313" key="2">
    <source>
        <dbReference type="EMBL" id="SMO65826.1"/>
    </source>
</evidence>
<name>A0A521D2A1_9SPHI</name>
<dbReference type="PANTHER" id="PTHR43788">
    <property type="entry name" value="DNA2/NAM7 HELICASE FAMILY MEMBER"/>
    <property type="match status" value="1"/>
</dbReference>
<evidence type="ECO:0000259" key="1">
    <source>
        <dbReference type="Pfam" id="PF13538"/>
    </source>
</evidence>
<dbReference type="CDD" id="cd18809">
    <property type="entry name" value="SF1_C_RecD"/>
    <property type="match status" value="1"/>
</dbReference>
<keyword evidence="3" id="KW-1185">Reference proteome</keyword>
<dbReference type="Gene3D" id="3.40.50.300">
    <property type="entry name" value="P-loop containing nucleotide triphosphate hydrolases"/>
    <property type="match status" value="3"/>
</dbReference>
<sequence>MIETGLLTNIFPHVPTAQQVNLFQQLDEFLKVRNNESVFILRGYAGTGKTTVVSALVKLLPSYKLKSVLLAPTGRAAKVISGYSGKEAFTIHKKIYRKRDAISPSSGFVRSPNPHTDTVFIVDEASMISNQSADGSDFYGQQLLSDLVEYIFNHKNCKLILVGDTAQLPPVGLSESPALDKEYMSSNFNVEVNEFELTEVLRQQQESGILENATRVRDLIRDEIQEIPQIVTRGYEDTFRMNGERLVDGLNYAYDKFGIEDTLVICRSNKNANVYNQQIRARILFREEEISTGDYLMVVKNNYSWLPEDSGQAFIANGDIAQIKRIKNISEQHGFRFADVTLEFPDYPNAPQITCKILLDTLTSESPNLPFAESKKLYEAVSEDYKHISNRRDRAQKIKEDPFYNALQVKFAYAVTCHKAQGGQWKAVFIDQGYLTEEMINMDFLRWMYTAVSRASEQLYFVNFGERFFE</sequence>
<dbReference type="OrthoDB" id="9803432at2"/>
<organism evidence="2 3">
    <name type="scientific">Solitalea koreensis</name>
    <dbReference type="NCBI Taxonomy" id="543615"/>
    <lineage>
        <taxon>Bacteria</taxon>
        <taxon>Pseudomonadati</taxon>
        <taxon>Bacteroidota</taxon>
        <taxon>Sphingobacteriia</taxon>
        <taxon>Sphingobacteriales</taxon>
        <taxon>Sphingobacteriaceae</taxon>
        <taxon>Solitalea</taxon>
    </lineage>
</organism>
<dbReference type="Pfam" id="PF13538">
    <property type="entry name" value="UvrD_C_2"/>
    <property type="match status" value="1"/>
</dbReference>
<gene>
    <name evidence="2" type="ORF">SAMN06265350_105183</name>
</gene>
<feature type="domain" description="UvrD-like helicase C-terminal" evidence="1">
    <location>
        <begin position="411"/>
        <end position="462"/>
    </location>
</feature>
<dbReference type="Proteomes" id="UP000315971">
    <property type="component" value="Unassembled WGS sequence"/>
</dbReference>
<reference evidence="2 3" key="1">
    <citation type="submission" date="2017-05" db="EMBL/GenBank/DDBJ databases">
        <authorList>
            <person name="Varghese N."/>
            <person name="Submissions S."/>
        </authorList>
    </citation>
    <scope>NUCLEOTIDE SEQUENCE [LARGE SCALE GENOMIC DNA]</scope>
    <source>
        <strain evidence="2 3">DSM 21342</strain>
    </source>
</reference>
<accession>A0A521D2A1</accession>
<evidence type="ECO:0000313" key="3">
    <source>
        <dbReference type="Proteomes" id="UP000315971"/>
    </source>
</evidence>
<dbReference type="CDD" id="cd17933">
    <property type="entry name" value="DEXSc_RecD-like"/>
    <property type="match status" value="1"/>
</dbReference>
<dbReference type="SUPFAM" id="SSF52540">
    <property type="entry name" value="P-loop containing nucleoside triphosphate hydrolases"/>
    <property type="match status" value="2"/>
</dbReference>
<dbReference type="AlphaFoldDB" id="A0A521D2A1"/>
<dbReference type="InterPro" id="IPR027785">
    <property type="entry name" value="UvrD-like_helicase_C"/>
</dbReference>
<dbReference type="InterPro" id="IPR050534">
    <property type="entry name" value="Coronavir_polyprotein_1ab"/>
</dbReference>
<proteinExistence type="predicted"/>
<dbReference type="InterPro" id="IPR027417">
    <property type="entry name" value="P-loop_NTPase"/>
</dbReference>
<dbReference type="Pfam" id="PF13604">
    <property type="entry name" value="AAA_30"/>
    <property type="match status" value="1"/>
</dbReference>
<dbReference type="Gene3D" id="2.30.30.940">
    <property type="match status" value="1"/>
</dbReference>
<dbReference type="EMBL" id="FXSZ01000005">
    <property type="protein sequence ID" value="SMO65826.1"/>
    <property type="molecule type" value="Genomic_DNA"/>
</dbReference>